<dbReference type="AlphaFoldDB" id="A0A7W8H9T7"/>
<proteinExistence type="inferred from homology"/>
<evidence type="ECO:0000313" key="6">
    <source>
        <dbReference type="EMBL" id="MBB5264373.1"/>
    </source>
</evidence>
<name>A0A7W8H9T7_9FIRM</name>
<dbReference type="GO" id="GO:0016811">
    <property type="term" value="F:hydrolase activity, acting on carbon-nitrogen (but not peptide) bonds, in linear amides"/>
    <property type="evidence" value="ECO:0007669"/>
    <property type="project" value="TreeGrafter"/>
</dbReference>
<accession>A0A7W8H9T7</accession>
<comment type="caution">
    <text evidence="6">The sequence shown here is derived from an EMBL/GenBank/DDBJ whole genome shotgun (WGS) entry which is preliminary data.</text>
</comment>
<keyword evidence="3 6" id="KW-0378">Hydrolase</keyword>
<dbReference type="Proteomes" id="UP000543642">
    <property type="component" value="Unassembled WGS sequence"/>
</dbReference>
<comment type="cofactor">
    <cofactor evidence="1">
        <name>Zn(2+)</name>
        <dbReference type="ChEBI" id="CHEBI:29105"/>
    </cofactor>
</comment>
<organism evidence="6 7">
    <name type="scientific">Catenibacillus scindens</name>
    <dbReference type="NCBI Taxonomy" id="673271"/>
    <lineage>
        <taxon>Bacteria</taxon>
        <taxon>Bacillati</taxon>
        <taxon>Bacillota</taxon>
        <taxon>Clostridia</taxon>
        <taxon>Lachnospirales</taxon>
        <taxon>Lachnospiraceae</taxon>
        <taxon>Catenibacillus</taxon>
    </lineage>
</organism>
<dbReference type="SUPFAM" id="SSF102215">
    <property type="entry name" value="Creatininase"/>
    <property type="match status" value="1"/>
</dbReference>
<evidence type="ECO:0000256" key="5">
    <source>
        <dbReference type="ARBA" id="ARBA00024029"/>
    </source>
</evidence>
<dbReference type="GO" id="GO:0047789">
    <property type="term" value="F:creatininase activity"/>
    <property type="evidence" value="ECO:0007669"/>
    <property type="project" value="UniProtKB-EC"/>
</dbReference>
<evidence type="ECO:0000256" key="1">
    <source>
        <dbReference type="ARBA" id="ARBA00001947"/>
    </source>
</evidence>
<comment type="similarity">
    <text evidence="5">Belongs to the creatininase superfamily.</text>
</comment>
<dbReference type="PANTHER" id="PTHR35005">
    <property type="entry name" value="3-DEHYDRO-SCYLLO-INOSOSE HYDROLASE"/>
    <property type="match status" value="1"/>
</dbReference>
<protein>
    <submittedName>
        <fullName evidence="6">Creatinine amidohydrolase</fullName>
        <ecNumber evidence="6">3.5.2.10</ecNumber>
    </submittedName>
</protein>
<dbReference type="InterPro" id="IPR003785">
    <property type="entry name" value="Creatininase/forma_Hydrolase"/>
</dbReference>
<dbReference type="Pfam" id="PF02633">
    <property type="entry name" value="Creatininase"/>
    <property type="match status" value="1"/>
</dbReference>
<dbReference type="EMBL" id="JACHFW010000004">
    <property type="protein sequence ID" value="MBB5264373.1"/>
    <property type="molecule type" value="Genomic_DNA"/>
</dbReference>
<evidence type="ECO:0000256" key="2">
    <source>
        <dbReference type="ARBA" id="ARBA00022723"/>
    </source>
</evidence>
<evidence type="ECO:0000256" key="3">
    <source>
        <dbReference type="ARBA" id="ARBA00022801"/>
    </source>
</evidence>
<reference evidence="6 7" key="1">
    <citation type="submission" date="2020-08" db="EMBL/GenBank/DDBJ databases">
        <title>Genomic Encyclopedia of Type Strains, Phase IV (KMG-IV): sequencing the most valuable type-strain genomes for metagenomic binning, comparative biology and taxonomic classification.</title>
        <authorList>
            <person name="Goeker M."/>
        </authorList>
    </citation>
    <scope>NUCLEOTIDE SEQUENCE [LARGE SCALE GENOMIC DNA]</scope>
    <source>
        <strain evidence="6 7">DSM 106146</strain>
    </source>
</reference>
<dbReference type="EC" id="3.5.2.10" evidence="6"/>
<dbReference type="Gene3D" id="3.40.50.10310">
    <property type="entry name" value="Creatininase"/>
    <property type="match status" value="1"/>
</dbReference>
<dbReference type="GO" id="GO:0009231">
    <property type="term" value="P:riboflavin biosynthetic process"/>
    <property type="evidence" value="ECO:0007669"/>
    <property type="project" value="TreeGrafter"/>
</dbReference>
<sequence>MEMRTRILSRLSNYEVEDYLERNDIIFIPVGPTEMHGRCPLEIEYVGPLGMAIAMAEKVDGLVLDGLKYFYNGSCATGKGTVRMSVHDGYMYLKAIAYSLMSQGFKRQIYVTGHGTSELTLGALVGDFFDETKRPIAWIDQMTVTAFARTRLGPEESAKYNNFEDVTYGSYAITGQKEDLIIDPNCEPREKRGETFKPGHNTFQGLPESLQNISHIINFGSFAYSIGFYMGDIQDHGGAQGAFSSAEERDAVCASGLEQLRKVVDAVDMPLFVKQMADQAEYTNTVIKEKFGKTLPKNKISDWV</sequence>
<keyword evidence="7" id="KW-1185">Reference proteome</keyword>
<keyword evidence="2" id="KW-0479">Metal-binding</keyword>
<gene>
    <name evidence="6" type="ORF">HNP82_001484</name>
</gene>
<evidence type="ECO:0000256" key="4">
    <source>
        <dbReference type="ARBA" id="ARBA00022833"/>
    </source>
</evidence>
<dbReference type="RefSeq" id="WP_183772927.1">
    <property type="nucleotide sequence ID" value="NZ_JACHFW010000004.1"/>
</dbReference>
<dbReference type="InterPro" id="IPR024087">
    <property type="entry name" value="Creatininase-like_sf"/>
</dbReference>
<dbReference type="PANTHER" id="PTHR35005:SF1">
    <property type="entry name" value="2-AMINO-5-FORMYLAMINO-6-RIBOSYLAMINOPYRIMIDIN-4(3H)-ONE 5'-MONOPHOSPHATE DEFORMYLASE"/>
    <property type="match status" value="1"/>
</dbReference>
<dbReference type="GO" id="GO:0046872">
    <property type="term" value="F:metal ion binding"/>
    <property type="evidence" value="ECO:0007669"/>
    <property type="project" value="UniProtKB-KW"/>
</dbReference>
<evidence type="ECO:0000313" key="7">
    <source>
        <dbReference type="Proteomes" id="UP000543642"/>
    </source>
</evidence>
<keyword evidence="4" id="KW-0862">Zinc</keyword>